<evidence type="ECO:0008006" key="12">
    <source>
        <dbReference type="Google" id="ProtNLM"/>
    </source>
</evidence>
<comment type="caution">
    <text evidence="10">The sequence shown here is derived from an EMBL/GenBank/DDBJ whole genome shotgun (WGS) entry which is preliminary data.</text>
</comment>
<gene>
    <name evidence="10" type="ORF">LIER_14701</name>
</gene>
<feature type="chain" id="PRO_5043562313" description="Trichome birefringence-like N-terminal domain-containing protein" evidence="7">
    <location>
        <begin position="23"/>
        <end position="395"/>
    </location>
</feature>
<feature type="domain" description="Trichome birefringence-like C-terminal" evidence="8">
    <location>
        <begin position="105"/>
        <end position="391"/>
    </location>
</feature>
<sequence length="395" mass="44814">MPSPTKLPLLLLLFLKLQIISSVVIVSLRNQHKKQQPHHRNPMLQANQSSSSCSLFIGSWVHDDNYPLYQPLSCPVIEPQFNCQGFGRPDTDYLKYRWQPANCQLPRFDGLKFLEKMRGKSVMFVGDSLGRNQWESLLCLILSGAPQSVQTQMNRGEPLSTFKFLDYGLMVSYYKAPYLVDIDAVQGKRVLKLDDIRGNANAWRDVDVLSFNTGHWWIHKGDAQGWDYIETGGTMYQDMDRLVALEVALRTWARWVDTNIDSSKTSLFFQSLSPTHYNDPSEWNGGSVSSTKSCYGETSPVTGVGSGTNYYSDVDTNPEVIKVVDEVLRDMNHPPYLLDISMLSAMRKDAHPSIYSGLLTPGQRANPYHSSDCSHWCLPGLPDTWNQLFYTALFF</sequence>
<dbReference type="InterPro" id="IPR029962">
    <property type="entry name" value="TBL"/>
</dbReference>
<evidence type="ECO:0000256" key="2">
    <source>
        <dbReference type="ARBA" id="ARBA00007727"/>
    </source>
</evidence>
<evidence type="ECO:0000313" key="11">
    <source>
        <dbReference type="Proteomes" id="UP001454036"/>
    </source>
</evidence>
<comment type="similarity">
    <text evidence="2">Belongs to the PC-esterase family. TBL subfamily.</text>
</comment>
<feature type="domain" description="Trichome birefringence-like N-terminal" evidence="9">
    <location>
        <begin position="52"/>
        <end position="104"/>
    </location>
</feature>
<comment type="subcellular location">
    <subcellularLocation>
        <location evidence="1">Membrane</location>
        <topology evidence="1">Single-pass membrane protein</topology>
    </subcellularLocation>
</comment>
<keyword evidence="4" id="KW-0735">Signal-anchor</keyword>
<dbReference type="GO" id="GO:0005794">
    <property type="term" value="C:Golgi apparatus"/>
    <property type="evidence" value="ECO:0007669"/>
    <property type="project" value="TreeGrafter"/>
</dbReference>
<dbReference type="Pfam" id="PF14416">
    <property type="entry name" value="PMR5N"/>
    <property type="match status" value="1"/>
</dbReference>
<dbReference type="Proteomes" id="UP001454036">
    <property type="component" value="Unassembled WGS sequence"/>
</dbReference>
<dbReference type="InterPro" id="IPR026057">
    <property type="entry name" value="TBL_C"/>
</dbReference>
<evidence type="ECO:0000313" key="10">
    <source>
        <dbReference type="EMBL" id="GAA0157433.1"/>
    </source>
</evidence>
<evidence type="ECO:0000256" key="5">
    <source>
        <dbReference type="ARBA" id="ARBA00022989"/>
    </source>
</evidence>
<dbReference type="AlphaFoldDB" id="A0AAV3Q1N1"/>
<proteinExistence type="inferred from homology"/>
<dbReference type="Pfam" id="PF13839">
    <property type="entry name" value="PC-Esterase"/>
    <property type="match status" value="1"/>
</dbReference>
<dbReference type="EMBL" id="BAABME010003106">
    <property type="protein sequence ID" value="GAA0157433.1"/>
    <property type="molecule type" value="Genomic_DNA"/>
</dbReference>
<dbReference type="GO" id="GO:0016020">
    <property type="term" value="C:membrane"/>
    <property type="evidence" value="ECO:0007669"/>
    <property type="project" value="UniProtKB-SubCell"/>
</dbReference>
<protein>
    <recommendedName>
        <fullName evidence="12">Trichome birefringence-like N-terminal domain-containing protein</fullName>
    </recommendedName>
</protein>
<evidence type="ECO:0000259" key="8">
    <source>
        <dbReference type="Pfam" id="PF13839"/>
    </source>
</evidence>
<keyword evidence="7" id="KW-0732">Signal</keyword>
<accession>A0AAV3Q1N1</accession>
<dbReference type="InterPro" id="IPR025846">
    <property type="entry name" value="TBL_N"/>
</dbReference>
<keyword evidence="6" id="KW-0472">Membrane</keyword>
<dbReference type="PANTHER" id="PTHR32285">
    <property type="entry name" value="PROTEIN TRICHOME BIREFRINGENCE-LIKE 9-RELATED"/>
    <property type="match status" value="1"/>
</dbReference>
<keyword evidence="3" id="KW-0812">Transmembrane</keyword>
<organism evidence="10 11">
    <name type="scientific">Lithospermum erythrorhizon</name>
    <name type="common">Purple gromwell</name>
    <name type="synonym">Lithospermum officinale var. erythrorhizon</name>
    <dbReference type="NCBI Taxonomy" id="34254"/>
    <lineage>
        <taxon>Eukaryota</taxon>
        <taxon>Viridiplantae</taxon>
        <taxon>Streptophyta</taxon>
        <taxon>Embryophyta</taxon>
        <taxon>Tracheophyta</taxon>
        <taxon>Spermatophyta</taxon>
        <taxon>Magnoliopsida</taxon>
        <taxon>eudicotyledons</taxon>
        <taxon>Gunneridae</taxon>
        <taxon>Pentapetalae</taxon>
        <taxon>asterids</taxon>
        <taxon>lamiids</taxon>
        <taxon>Boraginales</taxon>
        <taxon>Boraginaceae</taxon>
        <taxon>Boraginoideae</taxon>
        <taxon>Lithospermeae</taxon>
        <taxon>Lithospermum</taxon>
    </lineage>
</organism>
<keyword evidence="11" id="KW-1185">Reference proteome</keyword>
<evidence type="ECO:0000256" key="3">
    <source>
        <dbReference type="ARBA" id="ARBA00022692"/>
    </source>
</evidence>
<dbReference type="PANTHER" id="PTHR32285:SF14">
    <property type="entry name" value="PROTEIN PMR5"/>
    <property type="match status" value="1"/>
</dbReference>
<dbReference type="GO" id="GO:0016413">
    <property type="term" value="F:O-acetyltransferase activity"/>
    <property type="evidence" value="ECO:0007669"/>
    <property type="project" value="InterPro"/>
</dbReference>
<evidence type="ECO:0000256" key="6">
    <source>
        <dbReference type="ARBA" id="ARBA00023136"/>
    </source>
</evidence>
<evidence type="ECO:0000256" key="1">
    <source>
        <dbReference type="ARBA" id="ARBA00004167"/>
    </source>
</evidence>
<evidence type="ECO:0000256" key="7">
    <source>
        <dbReference type="SAM" id="SignalP"/>
    </source>
</evidence>
<reference evidence="10 11" key="1">
    <citation type="submission" date="2024-01" db="EMBL/GenBank/DDBJ databases">
        <title>The complete chloroplast genome sequence of Lithospermum erythrorhizon: insights into the phylogenetic relationship among Boraginaceae species and the maternal lineages of purple gromwells.</title>
        <authorList>
            <person name="Okada T."/>
            <person name="Watanabe K."/>
        </authorList>
    </citation>
    <scope>NUCLEOTIDE SEQUENCE [LARGE SCALE GENOMIC DNA]</scope>
</reference>
<keyword evidence="5" id="KW-1133">Transmembrane helix</keyword>
<evidence type="ECO:0000256" key="4">
    <source>
        <dbReference type="ARBA" id="ARBA00022968"/>
    </source>
</evidence>
<feature type="signal peptide" evidence="7">
    <location>
        <begin position="1"/>
        <end position="22"/>
    </location>
</feature>
<name>A0AAV3Q1N1_LITER</name>
<evidence type="ECO:0000259" key="9">
    <source>
        <dbReference type="Pfam" id="PF14416"/>
    </source>
</evidence>